<dbReference type="Gene3D" id="3.40.50.2300">
    <property type="match status" value="1"/>
</dbReference>
<dbReference type="EMBL" id="MLJW01000278">
    <property type="protein sequence ID" value="OIQ90855.1"/>
    <property type="molecule type" value="Genomic_DNA"/>
</dbReference>
<dbReference type="InterPro" id="IPR001789">
    <property type="entry name" value="Sig_transdc_resp-reg_receiver"/>
</dbReference>
<dbReference type="AlphaFoldDB" id="A0A1J5RFS5"/>
<dbReference type="InterPro" id="IPR050595">
    <property type="entry name" value="Bact_response_regulator"/>
</dbReference>
<dbReference type="GO" id="GO:0000160">
    <property type="term" value="P:phosphorelay signal transduction system"/>
    <property type="evidence" value="ECO:0007669"/>
    <property type="project" value="InterPro"/>
</dbReference>
<dbReference type="InterPro" id="IPR008207">
    <property type="entry name" value="Sig_transdc_His_kin_Hpt_dom"/>
</dbReference>
<protein>
    <submittedName>
        <fullName evidence="4">Response regulator PleD</fullName>
    </submittedName>
</protein>
<dbReference type="Gene3D" id="1.20.120.160">
    <property type="entry name" value="HPT domain"/>
    <property type="match status" value="1"/>
</dbReference>
<evidence type="ECO:0000256" key="1">
    <source>
        <dbReference type="ARBA" id="ARBA00022553"/>
    </source>
</evidence>
<dbReference type="SUPFAM" id="SSF52172">
    <property type="entry name" value="CheY-like"/>
    <property type="match status" value="1"/>
</dbReference>
<name>A0A1J5RFS5_9ZZZZ</name>
<evidence type="ECO:0000259" key="3">
    <source>
        <dbReference type="PROSITE" id="PS50894"/>
    </source>
</evidence>
<dbReference type="InterPro" id="IPR011006">
    <property type="entry name" value="CheY-like_superfamily"/>
</dbReference>
<keyword evidence="1" id="KW-0597">Phosphoprotein</keyword>
<proteinExistence type="predicted"/>
<sequence>MPTQGDSDTVASGEVADQLRQEFRDESAEVLQGLDLILDAGRNGHGRAEDIVPAFRRAAITLRGQAASNGYAALSAIAHRLDDYLRSVSLPFLPRVWDDLQRFLDTAQDLLTADPEASRDVSRLARGLPHAVGFDLKDIQIRNVEVMLVMVPGAQTHFVERELQQCGYRVSVVSDTIMALAMALQIKPDLIIVSAVMPGGLDGIDLAIGLGAMPSTRNIPMAVITSLDPGDERLNLLPKAVPIVHKSPSFGDDLFAALDRLFLI</sequence>
<comment type="caution">
    <text evidence="4">The sequence shown here is derived from an EMBL/GenBank/DDBJ whole genome shotgun (WGS) entry which is preliminary data.</text>
</comment>
<feature type="domain" description="Response regulatory" evidence="2">
    <location>
        <begin position="145"/>
        <end position="261"/>
    </location>
</feature>
<dbReference type="PROSITE" id="PS50894">
    <property type="entry name" value="HPT"/>
    <property type="match status" value="1"/>
</dbReference>
<dbReference type="PROSITE" id="PS50110">
    <property type="entry name" value="RESPONSE_REGULATORY"/>
    <property type="match status" value="1"/>
</dbReference>
<accession>A0A1J5RFS5</accession>
<dbReference type="PANTHER" id="PTHR44591:SF3">
    <property type="entry name" value="RESPONSE REGULATORY DOMAIN-CONTAINING PROTEIN"/>
    <property type="match status" value="1"/>
</dbReference>
<dbReference type="Pfam" id="PF01627">
    <property type="entry name" value="Hpt"/>
    <property type="match status" value="1"/>
</dbReference>
<evidence type="ECO:0000259" key="2">
    <source>
        <dbReference type="PROSITE" id="PS50110"/>
    </source>
</evidence>
<organism evidence="4">
    <name type="scientific">mine drainage metagenome</name>
    <dbReference type="NCBI Taxonomy" id="410659"/>
    <lineage>
        <taxon>unclassified sequences</taxon>
        <taxon>metagenomes</taxon>
        <taxon>ecological metagenomes</taxon>
    </lineage>
</organism>
<feature type="domain" description="HPt" evidence="3">
    <location>
        <begin position="12"/>
        <end position="118"/>
    </location>
</feature>
<gene>
    <name evidence="4" type="primary">pleD_25</name>
    <name evidence="4" type="ORF">GALL_272560</name>
</gene>
<dbReference type="SUPFAM" id="SSF47226">
    <property type="entry name" value="Histidine-containing phosphotransfer domain, HPT domain"/>
    <property type="match status" value="1"/>
</dbReference>
<reference evidence="4" key="1">
    <citation type="submission" date="2016-10" db="EMBL/GenBank/DDBJ databases">
        <title>Sequence of Gallionella enrichment culture.</title>
        <authorList>
            <person name="Poehlein A."/>
            <person name="Muehling M."/>
            <person name="Daniel R."/>
        </authorList>
    </citation>
    <scope>NUCLEOTIDE SEQUENCE</scope>
</reference>
<dbReference type="InterPro" id="IPR036641">
    <property type="entry name" value="HPT_dom_sf"/>
</dbReference>
<dbReference type="PANTHER" id="PTHR44591">
    <property type="entry name" value="STRESS RESPONSE REGULATOR PROTEIN 1"/>
    <property type="match status" value="1"/>
</dbReference>
<evidence type="ECO:0000313" key="4">
    <source>
        <dbReference type="EMBL" id="OIQ90855.1"/>
    </source>
</evidence>
<dbReference type="SMART" id="SM00073">
    <property type="entry name" value="HPT"/>
    <property type="match status" value="1"/>
</dbReference>